<keyword evidence="1" id="KW-0472">Membrane</keyword>
<proteinExistence type="predicted"/>
<evidence type="ECO:0000256" key="1">
    <source>
        <dbReference type="SAM" id="Phobius"/>
    </source>
</evidence>
<evidence type="ECO:0000313" key="2">
    <source>
        <dbReference type="EMBL" id="KAK0502755.1"/>
    </source>
</evidence>
<gene>
    <name evidence="2" type="ORF">EDD18DRAFT_1345574</name>
</gene>
<organism evidence="2 3">
    <name type="scientific">Armillaria luteobubalina</name>
    <dbReference type="NCBI Taxonomy" id="153913"/>
    <lineage>
        <taxon>Eukaryota</taxon>
        <taxon>Fungi</taxon>
        <taxon>Dikarya</taxon>
        <taxon>Basidiomycota</taxon>
        <taxon>Agaricomycotina</taxon>
        <taxon>Agaricomycetes</taxon>
        <taxon>Agaricomycetidae</taxon>
        <taxon>Agaricales</taxon>
        <taxon>Marasmiineae</taxon>
        <taxon>Physalacriaceae</taxon>
        <taxon>Armillaria</taxon>
    </lineage>
</organism>
<sequence>MATQTDIPDVSDDKRALAFQSLDPYLNNTILFAFLHGIYTGMVAVTLSKIFSRGRGVGINVMTLVVIVLYVLTATNFAFSWSTKVYSFIRHGQNFWTVYMTYDSSESVLSKLVRVGPGISGCISTVIADSAMIWRCWIVWGRRWRVILLPLVFMVLGTAFKILQIRVVLQVTKPVINYNTCTTIYVSLTLATTLLCTLLIVYRILSIEWAKPKLVGTRSYNLGAYRNVIEVVVESAALYSAALIVYIVVIFQDGTVLDYIDTIAGFIRAIAPTLLVGRVASGHSRPDDSWGGSAISSLHFGAGGHTQTGTDSRTEDLTVHNNNFVHDVEAQTLAGQPDEERVKVYQRVEANTVAD</sequence>
<feature type="transmembrane region" description="Helical" evidence="1">
    <location>
        <begin position="57"/>
        <end position="79"/>
    </location>
</feature>
<keyword evidence="1" id="KW-0812">Transmembrane</keyword>
<accession>A0AA39V2B5</accession>
<dbReference type="Proteomes" id="UP001175228">
    <property type="component" value="Unassembled WGS sequence"/>
</dbReference>
<keyword evidence="3" id="KW-1185">Reference proteome</keyword>
<feature type="transmembrane region" description="Helical" evidence="1">
    <location>
        <begin position="146"/>
        <end position="164"/>
    </location>
</feature>
<reference evidence="2" key="1">
    <citation type="submission" date="2023-06" db="EMBL/GenBank/DDBJ databases">
        <authorList>
            <consortium name="Lawrence Berkeley National Laboratory"/>
            <person name="Ahrendt S."/>
            <person name="Sahu N."/>
            <person name="Indic B."/>
            <person name="Wong-Bajracharya J."/>
            <person name="Merenyi Z."/>
            <person name="Ke H.-M."/>
            <person name="Monk M."/>
            <person name="Kocsube S."/>
            <person name="Drula E."/>
            <person name="Lipzen A."/>
            <person name="Balint B."/>
            <person name="Henrissat B."/>
            <person name="Andreopoulos B."/>
            <person name="Martin F.M."/>
            <person name="Harder C.B."/>
            <person name="Rigling D."/>
            <person name="Ford K.L."/>
            <person name="Foster G.D."/>
            <person name="Pangilinan J."/>
            <person name="Papanicolaou A."/>
            <person name="Barry K."/>
            <person name="LaButti K."/>
            <person name="Viragh M."/>
            <person name="Koriabine M."/>
            <person name="Yan M."/>
            <person name="Riley R."/>
            <person name="Champramary S."/>
            <person name="Plett K.L."/>
            <person name="Tsai I.J."/>
            <person name="Slot J."/>
            <person name="Sipos G."/>
            <person name="Plett J."/>
            <person name="Nagy L.G."/>
            <person name="Grigoriev I.V."/>
        </authorList>
    </citation>
    <scope>NUCLEOTIDE SEQUENCE</scope>
    <source>
        <strain evidence="2">HWK02</strain>
    </source>
</reference>
<evidence type="ECO:0000313" key="3">
    <source>
        <dbReference type="Proteomes" id="UP001175228"/>
    </source>
</evidence>
<dbReference type="EMBL" id="JAUEPU010000004">
    <property type="protein sequence ID" value="KAK0502755.1"/>
    <property type="molecule type" value="Genomic_DNA"/>
</dbReference>
<feature type="transmembrane region" description="Helical" evidence="1">
    <location>
        <begin position="228"/>
        <end position="251"/>
    </location>
</feature>
<protein>
    <submittedName>
        <fullName evidence="2">Uncharacterized protein</fullName>
    </submittedName>
</protein>
<feature type="transmembrane region" description="Helical" evidence="1">
    <location>
        <begin position="115"/>
        <end position="134"/>
    </location>
</feature>
<dbReference type="AlphaFoldDB" id="A0AA39V2B5"/>
<feature type="transmembrane region" description="Helical" evidence="1">
    <location>
        <begin position="184"/>
        <end position="205"/>
    </location>
</feature>
<name>A0AA39V2B5_9AGAR</name>
<feature type="transmembrane region" description="Helical" evidence="1">
    <location>
        <begin position="25"/>
        <end position="45"/>
    </location>
</feature>
<comment type="caution">
    <text evidence="2">The sequence shown here is derived from an EMBL/GenBank/DDBJ whole genome shotgun (WGS) entry which is preliminary data.</text>
</comment>
<keyword evidence="1" id="KW-1133">Transmembrane helix</keyword>